<dbReference type="Gene3D" id="3.30.450.40">
    <property type="match status" value="2"/>
</dbReference>
<dbReference type="PROSITE" id="PS50887">
    <property type="entry name" value="GGDEF"/>
    <property type="match status" value="1"/>
</dbReference>
<dbReference type="RefSeq" id="WP_125654087.1">
    <property type="nucleotide sequence ID" value="NZ_AP019308.1"/>
</dbReference>
<proteinExistence type="predicted"/>
<dbReference type="Pfam" id="PF00990">
    <property type="entry name" value="GGDEF"/>
    <property type="match status" value="1"/>
</dbReference>
<dbReference type="EMBL" id="AP019308">
    <property type="protein sequence ID" value="BBH19617.1"/>
    <property type="molecule type" value="Genomic_DNA"/>
</dbReference>
<reference evidence="1 2" key="1">
    <citation type="submission" date="2018-11" db="EMBL/GenBank/DDBJ databases">
        <title>Complete genome sequence of Paenibacillus baekrokdamisoli strain KCTC 33723.</title>
        <authorList>
            <person name="Kang S.W."/>
            <person name="Lee K.C."/>
            <person name="Kim K.K."/>
            <person name="Kim J.S."/>
            <person name="Kim D.S."/>
            <person name="Ko S.H."/>
            <person name="Yang S.H."/>
            <person name="Lee J.S."/>
        </authorList>
    </citation>
    <scope>NUCLEOTIDE SEQUENCE [LARGE SCALE GENOMIC DNA]</scope>
    <source>
        <strain evidence="1 2">KCTC 33723</strain>
    </source>
</reference>
<gene>
    <name evidence="1" type="ORF">Back11_09620</name>
</gene>
<dbReference type="PANTHER" id="PTHR45138:SF9">
    <property type="entry name" value="DIGUANYLATE CYCLASE DGCM-RELATED"/>
    <property type="match status" value="1"/>
</dbReference>
<sequence>MNNSIRTDYSTISDKLSDNQQTTQQSPIWFTYEDINELNDPQLNSLLIRSFEQWLRDTMSSPFKDGSFAFCNPEGRIVAVKGQLESMDSESVELVELEKLAKDASMSDKLLKDNHIIAIPIMKRSDSQSLAVLIWISRNEVVEGASVLLEAGSLHLRSIFYHLFEMIYVNNLIAQQQLSDKEALRRDTLIQVAKRLHDQNDVSSVLNVLLMDLEHLYPHATVELYLSQDHVNGDPRVKPLLIRHSATDTYAKAFLDAKPIVEQVSQGLIELAIPMSGKQAVYGVLSITMSTARWDDSDMRALIMLSDTAGSAFENAKLFEQSNLLIGELQLINELTKRLNQSLRLNEIFQFAMTELLNIFKADFCILLQLNKEATGLQVMSSNVPSAVNESYSTQYGFCGIVYETKEPLIISDYWGTRVVDSQLMDETKSRSLIATPIMANTEVVGVIMVLHQNPNYFSYDNYKLLQVLSTHIGLAITNASLHAEVRRMVITDNLTGLHARHYLNEQISSRQRKDPCGSLVLVDIDHFKKVNDTYGHQIGDRILISVSDVIRSCIRDSDIAARWGGEELAVYLPQIRAEQAYRIAERIRSQVEKNTDPTVTVSCGISEWMFEDEKVSVESLFYRADMALYEAKNNGRNRIFLG</sequence>
<dbReference type="OrthoDB" id="9759607at2"/>
<dbReference type="InterPro" id="IPR003018">
    <property type="entry name" value="GAF"/>
</dbReference>
<dbReference type="InterPro" id="IPR043128">
    <property type="entry name" value="Rev_trsase/Diguanyl_cyclase"/>
</dbReference>
<dbReference type="SUPFAM" id="SSF55073">
    <property type="entry name" value="Nucleotide cyclase"/>
    <property type="match status" value="1"/>
</dbReference>
<dbReference type="SUPFAM" id="SSF55781">
    <property type="entry name" value="GAF domain-like"/>
    <property type="match status" value="2"/>
</dbReference>
<evidence type="ECO:0000313" key="1">
    <source>
        <dbReference type="EMBL" id="BBH19617.1"/>
    </source>
</evidence>
<dbReference type="GO" id="GO:0043709">
    <property type="term" value="P:cell adhesion involved in single-species biofilm formation"/>
    <property type="evidence" value="ECO:0007669"/>
    <property type="project" value="TreeGrafter"/>
</dbReference>
<dbReference type="SMART" id="SM00065">
    <property type="entry name" value="GAF"/>
    <property type="match status" value="1"/>
</dbReference>
<dbReference type="InterPro" id="IPR050469">
    <property type="entry name" value="Diguanylate_Cyclase"/>
</dbReference>
<dbReference type="NCBIfam" id="TIGR00254">
    <property type="entry name" value="GGDEF"/>
    <property type="match status" value="1"/>
</dbReference>
<dbReference type="KEGG" id="pbk:Back11_09620"/>
<protein>
    <submittedName>
        <fullName evidence="1">Uncharacterized protein</fullName>
    </submittedName>
</protein>
<dbReference type="InterPro" id="IPR000160">
    <property type="entry name" value="GGDEF_dom"/>
</dbReference>
<dbReference type="Pfam" id="PF01590">
    <property type="entry name" value="GAF"/>
    <property type="match status" value="1"/>
</dbReference>
<dbReference type="GO" id="GO:1902201">
    <property type="term" value="P:negative regulation of bacterial-type flagellum-dependent cell motility"/>
    <property type="evidence" value="ECO:0007669"/>
    <property type="project" value="TreeGrafter"/>
</dbReference>
<dbReference type="SMART" id="SM00267">
    <property type="entry name" value="GGDEF"/>
    <property type="match status" value="1"/>
</dbReference>
<organism evidence="1 2">
    <name type="scientific">Paenibacillus baekrokdamisoli</name>
    <dbReference type="NCBI Taxonomy" id="1712516"/>
    <lineage>
        <taxon>Bacteria</taxon>
        <taxon>Bacillati</taxon>
        <taxon>Bacillota</taxon>
        <taxon>Bacilli</taxon>
        <taxon>Bacillales</taxon>
        <taxon>Paenibacillaceae</taxon>
        <taxon>Paenibacillus</taxon>
    </lineage>
</organism>
<dbReference type="AlphaFoldDB" id="A0A3G9IL16"/>
<dbReference type="Gene3D" id="3.30.70.270">
    <property type="match status" value="1"/>
</dbReference>
<dbReference type="CDD" id="cd01949">
    <property type="entry name" value="GGDEF"/>
    <property type="match status" value="1"/>
</dbReference>
<dbReference type="Proteomes" id="UP000275368">
    <property type="component" value="Chromosome"/>
</dbReference>
<dbReference type="PANTHER" id="PTHR45138">
    <property type="entry name" value="REGULATORY COMPONENTS OF SENSORY TRANSDUCTION SYSTEM"/>
    <property type="match status" value="1"/>
</dbReference>
<dbReference type="InterPro" id="IPR029016">
    <property type="entry name" value="GAF-like_dom_sf"/>
</dbReference>
<keyword evidence="2" id="KW-1185">Reference proteome</keyword>
<dbReference type="GO" id="GO:0005886">
    <property type="term" value="C:plasma membrane"/>
    <property type="evidence" value="ECO:0007669"/>
    <property type="project" value="TreeGrafter"/>
</dbReference>
<evidence type="ECO:0000313" key="2">
    <source>
        <dbReference type="Proteomes" id="UP000275368"/>
    </source>
</evidence>
<name>A0A3G9IL16_9BACL</name>
<dbReference type="InterPro" id="IPR029787">
    <property type="entry name" value="Nucleotide_cyclase"/>
</dbReference>
<accession>A0A3G9IL16</accession>
<dbReference type="FunFam" id="3.30.70.270:FF:000001">
    <property type="entry name" value="Diguanylate cyclase domain protein"/>
    <property type="match status" value="1"/>
</dbReference>
<dbReference type="GO" id="GO:0052621">
    <property type="term" value="F:diguanylate cyclase activity"/>
    <property type="evidence" value="ECO:0007669"/>
    <property type="project" value="TreeGrafter"/>
</dbReference>